<dbReference type="AlphaFoldDB" id="A0A8X6P3K9"/>
<evidence type="ECO:0000313" key="1">
    <source>
        <dbReference type="EMBL" id="GFT46489.1"/>
    </source>
</evidence>
<keyword evidence="2" id="KW-1185">Reference proteome</keyword>
<organism evidence="1 2">
    <name type="scientific">Nephila pilipes</name>
    <name type="common">Giant wood spider</name>
    <name type="synonym">Nephila maculata</name>
    <dbReference type="NCBI Taxonomy" id="299642"/>
    <lineage>
        <taxon>Eukaryota</taxon>
        <taxon>Metazoa</taxon>
        <taxon>Ecdysozoa</taxon>
        <taxon>Arthropoda</taxon>
        <taxon>Chelicerata</taxon>
        <taxon>Arachnida</taxon>
        <taxon>Araneae</taxon>
        <taxon>Araneomorphae</taxon>
        <taxon>Entelegynae</taxon>
        <taxon>Araneoidea</taxon>
        <taxon>Nephilidae</taxon>
        <taxon>Nephila</taxon>
    </lineage>
</organism>
<dbReference type="OrthoDB" id="6435104at2759"/>
<comment type="caution">
    <text evidence="1">The sequence shown here is derived from an EMBL/GenBank/DDBJ whole genome shotgun (WGS) entry which is preliminary data.</text>
</comment>
<accession>A0A8X6P3K9</accession>
<gene>
    <name evidence="1" type="primary">AVEN_58460_1</name>
    <name evidence="1" type="ORF">NPIL_659601</name>
</gene>
<dbReference type="EMBL" id="BMAW01111152">
    <property type="protein sequence ID" value="GFT46489.1"/>
    <property type="molecule type" value="Genomic_DNA"/>
</dbReference>
<protein>
    <submittedName>
        <fullName evidence="1">Uncharacterized protein</fullName>
    </submittedName>
</protein>
<reference evidence="1" key="1">
    <citation type="submission" date="2020-08" db="EMBL/GenBank/DDBJ databases">
        <title>Multicomponent nature underlies the extraordinary mechanical properties of spider dragline silk.</title>
        <authorList>
            <person name="Kono N."/>
            <person name="Nakamura H."/>
            <person name="Mori M."/>
            <person name="Yoshida Y."/>
            <person name="Ohtoshi R."/>
            <person name="Malay A.D."/>
            <person name="Moran D.A.P."/>
            <person name="Tomita M."/>
            <person name="Numata K."/>
            <person name="Arakawa K."/>
        </authorList>
    </citation>
    <scope>NUCLEOTIDE SEQUENCE</scope>
</reference>
<dbReference type="Proteomes" id="UP000887013">
    <property type="component" value="Unassembled WGS sequence"/>
</dbReference>
<name>A0A8X6P3K9_NEPPI</name>
<sequence>MRQSNWAVWAHVACADDEPKHRFCHNGSDSWCKYNVSEFNNKTQKFKHKDTLSRLISQSIKPVCKDLSHLKLLRRCLVGKPQNANESLNSLIWKYSPKVIVSGLTVKNSPIYIRMCMQ</sequence>
<evidence type="ECO:0000313" key="2">
    <source>
        <dbReference type="Proteomes" id="UP000887013"/>
    </source>
</evidence>
<proteinExistence type="predicted"/>